<sequence length="260" mass="28077">MRLATWNVNSIRARSEAVVGWAQAADIDVLAIQETKCTDDGFPVMSFLAAGYDVASMGSGAYNGVAIASRVGLAEVEYGFEGQPAFGGEVEARALSAVCDGVRVWSLYVPNGRTPDDPHFAYKLAWLAALRDRAALWLAHDPAAQIALAGDWNVAPTDADVWDPAEFVGKTHVTDAERDAFASFGDAGYRDAAAPYLDAAKTFTFWDYQQLRFPRNQGMKIDFIQCSPALNDRVFGAEVDKAARKAPGASDHAPVVLDLR</sequence>
<dbReference type="PANTHER" id="PTHR43250">
    <property type="entry name" value="EXODEOXYRIBONUCLEASE III"/>
    <property type="match status" value="1"/>
</dbReference>
<comment type="similarity">
    <text evidence="1">Belongs to the DNA repair enzymes AP/ExoA family.</text>
</comment>
<dbReference type="GO" id="GO:0006281">
    <property type="term" value="P:DNA repair"/>
    <property type="evidence" value="ECO:0007669"/>
    <property type="project" value="InterPro"/>
</dbReference>
<organism evidence="9 10">
    <name type="scientific">Gordonia crocea</name>
    <dbReference type="NCBI Taxonomy" id="589162"/>
    <lineage>
        <taxon>Bacteria</taxon>
        <taxon>Bacillati</taxon>
        <taxon>Actinomycetota</taxon>
        <taxon>Actinomycetes</taxon>
        <taxon>Mycobacteriales</taxon>
        <taxon>Gordoniaceae</taxon>
        <taxon>Gordonia</taxon>
    </lineage>
</organism>
<keyword evidence="2 6" id="KW-0479">Metal-binding</keyword>
<dbReference type="NCBIfam" id="TIGR00195">
    <property type="entry name" value="exoDNase_III"/>
    <property type="match status" value="1"/>
</dbReference>
<reference evidence="10" key="1">
    <citation type="submission" date="2019-06" db="EMBL/GenBank/DDBJ databases">
        <title>Gordonia isolated from sludge of a wastewater treatment plant.</title>
        <authorList>
            <person name="Tamura T."/>
            <person name="Aoyama K."/>
            <person name="Kang Y."/>
            <person name="Saito S."/>
            <person name="Akiyama N."/>
            <person name="Yazawa K."/>
            <person name="Gonoi T."/>
            <person name="Mikami Y."/>
        </authorList>
    </citation>
    <scope>NUCLEOTIDE SEQUENCE [LARGE SCALE GENOMIC DNA]</scope>
    <source>
        <strain evidence="10">NBRC 107697</strain>
    </source>
</reference>
<dbReference type="PROSITE" id="PS51435">
    <property type="entry name" value="AP_NUCLEASE_F1_4"/>
    <property type="match status" value="1"/>
</dbReference>
<feature type="binding site" evidence="6">
    <location>
        <position position="7"/>
    </location>
    <ligand>
        <name>Mg(2+)</name>
        <dbReference type="ChEBI" id="CHEBI:18420"/>
        <label>1</label>
    </ligand>
</feature>
<evidence type="ECO:0000313" key="9">
    <source>
        <dbReference type="EMBL" id="GED96654.1"/>
    </source>
</evidence>
<evidence type="ECO:0000256" key="2">
    <source>
        <dbReference type="ARBA" id="ARBA00022723"/>
    </source>
</evidence>
<feature type="site" description="Important for catalytic activity" evidence="7">
    <location>
        <position position="222"/>
    </location>
</feature>
<dbReference type="Proteomes" id="UP000444980">
    <property type="component" value="Unassembled WGS sequence"/>
</dbReference>
<feature type="binding site" evidence="6">
    <location>
        <position position="151"/>
    </location>
    <ligand>
        <name>Mg(2+)</name>
        <dbReference type="ChEBI" id="CHEBI:18420"/>
        <label>1</label>
    </ligand>
</feature>
<dbReference type="InterPro" id="IPR037493">
    <property type="entry name" value="ExoIII-like"/>
</dbReference>
<dbReference type="AlphaFoldDB" id="A0A7M3SVI0"/>
<dbReference type="SUPFAM" id="SSF56219">
    <property type="entry name" value="DNase I-like"/>
    <property type="match status" value="1"/>
</dbReference>
<feature type="binding site" evidence="6">
    <location>
        <position position="251"/>
    </location>
    <ligand>
        <name>Mg(2+)</name>
        <dbReference type="ChEBI" id="CHEBI:18420"/>
        <label>1</label>
    </ligand>
</feature>
<accession>A0A7M3SVI0</accession>
<keyword evidence="6" id="KW-0464">Manganese</keyword>
<feature type="binding site" evidence="6">
    <location>
        <position position="153"/>
    </location>
    <ligand>
        <name>Mg(2+)</name>
        <dbReference type="ChEBI" id="CHEBI:18420"/>
        <label>1</label>
    </ligand>
</feature>
<feature type="binding site" evidence="6">
    <location>
        <position position="34"/>
    </location>
    <ligand>
        <name>Mg(2+)</name>
        <dbReference type="ChEBI" id="CHEBI:18420"/>
        <label>1</label>
    </ligand>
</feature>
<dbReference type="Pfam" id="PF03372">
    <property type="entry name" value="Exo_endo_phos"/>
    <property type="match status" value="1"/>
</dbReference>
<gene>
    <name evidence="9" type="primary">xth</name>
    <name evidence="9" type="ORF">nbrc107697_06930</name>
</gene>
<dbReference type="InterPro" id="IPR005135">
    <property type="entry name" value="Endo/exonuclease/phosphatase"/>
</dbReference>
<evidence type="ECO:0000256" key="3">
    <source>
        <dbReference type="ARBA" id="ARBA00022801"/>
    </source>
</evidence>
<evidence type="ECO:0000256" key="4">
    <source>
        <dbReference type="ARBA" id="ARBA00022842"/>
    </source>
</evidence>
<feature type="active site" evidence="5">
    <location>
        <position position="108"/>
    </location>
</feature>
<keyword evidence="10" id="KW-1185">Reference proteome</keyword>
<feature type="active site" description="Proton donor/acceptor" evidence="5">
    <location>
        <position position="151"/>
    </location>
</feature>
<keyword evidence="4 6" id="KW-0460">Magnesium</keyword>
<dbReference type="Gene3D" id="3.60.10.10">
    <property type="entry name" value="Endonuclease/exonuclease/phosphatase"/>
    <property type="match status" value="1"/>
</dbReference>
<dbReference type="RefSeq" id="WP_161926093.1">
    <property type="nucleotide sequence ID" value="NZ_BJOU01000001.1"/>
</dbReference>
<evidence type="ECO:0000259" key="8">
    <source>
        <dbReference type="Pfam" id="PF03372"/>
    </source>
</evidence>
<protein>
    <submittedName>
        <fullName evidence="9">Exodeoxyribonuclease III</fullName>
    </submittedName>
</protein>
<evidence type="ECO:0000256" key="1">
    <source>
        <dbReference type="ARBA" id="ARBA00007092"/>
    </source>
</evidence>
<feature type="site" description="Interaction with DNA substrate" evidence="7">
    <location>
        <position position="252"/>
    </location>
</feature>
<dbReference type="OrthoDB" id="9803914at2"/>
<dbReference type="GO" id="GO:0046872">
    <property type="term" value="F:metal ion binding"/>
    <property type="evidence" value="ECO:0007669"/>
    <property type="project" value="UniProtKB-KW"/>
</dbReference>
<feature type="binding site" evidence="6">
    <location>
        <position position="252"/>
    </location>
    <ligand>
        <name>Mg(2+)</name>
        <dbReference type="ChEBI" id="CHEBI:18420"/>
        <label>1</label>
    </ligand>
</feature>
<dbReference type="PANTHER" id="PTHR43250:SF2">
    <property type="entry name" value="EXODEOXYRIBONUCLEASE III"/>
    <property type="match status" value="1"/>
</dbReference>
<evidence type="ECO:0000256" key="6">
    <source>
        <dbReference type="PIRSR" id="PIRSR604808-2"/>
    </source>
</evidence>
<evidence type="ECO:0000313" key="10">
    <source>
        <dbReference type="Proteomes" id="UP000444980"/>
    </source>
</evidence>
<feature type="site" description="Transition state stabilizer" evidence="7">
    <location>
        <position position="153"/>
    </location>
</feature>
<dbReference type="InterPro" id="IPR004808">
    <property type="entry name" value="AP_endonuc_1"/>
</dbReference>
<dbReference type="NCBIfam" id="TIGR00633">
    <property type="entry name" value="xth"/>
    <property type="match status" value="1"/>
</dbReference>
<dbReference type="GO" id="GO:0008311">
    <property type="term" value="F:double-stranded DNA 3'-5' DNA exonuclease activity"/>
    <property type="evidence" value="ECO:0007669"/>
    <property type="project" value="InterPro"/>
</dbReference>
<comment type="caution">
    <text evidence="9">The sequence shown here is derived from an EMBL/GenBank/DDBJ whole genome shotgun (WGS) entry which is preliminary data.</text>
</comment>
<dbReference type="InterPro" id="IPR036691">
    <property type="entry name" value="Endo/exonu/phosph_ase_sf"/>
</dbReference>
<evidence type="ECO:0000256" key="5">
    <source>
        <dbReference type="PIRSR" id="PIRSR604808-1"/>
    </source>
</evidence>
<feature type="domain" description="Endonuclease/exonuclease/phosphatase" evidence="8">
    <location>
        <begin position="4"/>
        <end position="252"/>
    </location>
</feature>
<dbReference type="CDD" id="cd09086">
    <property type="entry name" value="ExoIII-like_AP-endo"/>
    <property type="match status" value="1"/>
</dbReference>
<name>A0A7M3SVI0_9ACTN</name>
<keyword evidence="3" id="KW-0378">Hydrolase</keyword>
<proteinExistence type="inferred from homology"/>
<dbReference type="EMBL" id="BJOU01000001">
    <property type="protein sequence ID" value="GED96654.1"/>
    <property type="molecule type" value="Genomic_DNA"/>
</dbReference>
<evidence type="ECO:0000256" key="7">
    <source>
        <dbReference type="PIRSR" id="PIRSR604808-3"/>
    </source>
</evidence>
<comment type="cofactor">
    <cofactor evidence="6">
        <name>Mg(2+)</name>
        <dbReference type="ChEBI" id="CHEBI:18420"/>
    </cofactor>
    <cofactor evidence="6">
        <name>Mn(2+)</name>
        <dbReference type="ChEBI" id="CHEBI:29035"/>
    </cofactor>
    <text evidence="6">Probably binds two magnesium or manganese ions per subunit.</text>
</comment>
<feature type="active site" description="Proton acceptor" evidence="5">
    <location>
        <position position="252"/>
    </location>
</feature>